<dbReference type="Proteomes" id="UP000518892">
    <property type="component" value="Unassembled WGS sequence"/>
</dbReference>
<evidence type="ECO:0000313" key="2">
    <source>
        <dbReference type="Proteomes" id="UP000518892"/>
    </source>
</evidence>
<organism evidence="1 2">
    <name type="scientific">Halomonas stenophila</name>
    <dbReference type="NCBI Taxonomy" id="795312"/>
    <lineage>
        <taxon>Bacteria</taxon>
        <taxon>Pseudomonadati</taxon>
        <taxon>Pseudomonadota</taxon>
        <taxon>Gammaproteobacteria</taxon>
        <taxon>Oceanospirillales</taxon>
        <taxon>Halomonadaceae</taxon>
        <taxon>Halomonas</taxon>
    </lineage>
</organism>
<name>A0A7W5EVS5_9GAMM</name>
<gene>
    <name evidence="1" type="ORF">FHR97_002800</name>
</gene>
<accession>A0A7W5EVS5</accession>
<sequence length="84" mass="9571">MRTVFLVNTPSGQVVPLPHDMSYEGINELEIHREGDVITLWPVTKKRRNIADSLAMPDWSDIDLEPPRVEVTNKLADFTLLVTK</sequence>
<dbReference type="AlphaFoldDB" id="A0A7W5EVS5"/>
<dbReference type="RefSeq" id="WP_183384406.1">
    <property type="nucleotide sequence ID" value="NZ_JACHXR010000008.1"/>
</dbReference>
<keyword evidence="2" id="KW-1185">Reference proteome</keyword>
<protein>
    <submittedName>
        <fullName evidence="1">Virulence-associated protein VagC</fullName>
    </submittedName>
</protein>
<comment type="caution">
    <text evidence="1">The sequence shown here is derived from an EMBL/GenBank/DDBJ whole genome shotgun (WGS) entry which is preliminary data.</text>
</comment>
<proteinExistence type="predicted"/>
<reference evidence="1 2" key="1">
    <citation type="submission" date="2020-08" db="EMBL/GenBank/DDBJ databases">
        <title>Genomic Encyclopedia of Type Strains, Phase III (KMG-III): the genomes of soil and plant-associated and newly described type strains.</title>
        <authorList>
            <person name="Whitman W."/>
        </authorList>
    </citation>
    <scope>NUCLEOTIDE SEQUENCE [LARGE SCALE GENOMIC DNA]</scope>
    <source>
        <strain evidence="1 2">CECT 7744</strain>
    </source>
</reference>
<evidence type="ECO:0000313" key="1">
    <source>
        <dbReference type="EMBL" id="MBB3231937.1"/>
    </source>
</evidence>
<dbReference type="EMBL" id="JACHXR010000008">
    <property type="protein sequence ID" value="MBB3231937.1"/>
    <property type="molecule type" value="Genomic_DNA"/>
</dbReference>